<dbReference type="Gene3D" id="3.90.220.20">
    <property type="entry name" value="DNA methylase specificity domains"/>
    <property type="match status" value="2"/>
</dbReference>
<evidence type="ECO:0000256" key="1">
    <source>
        <dbReference type="ARBA" id="ARBA00010923"/>
    </source>
</evidence>
<comment type="similarity">
    <text evidence="1">Belongs to the type-I restriction system S methylase family.</text>
</comment>
<reference evidence="5 6" key="1">
    <citation type="journal article" date="2011" name="J. Bacteriol.">
        <title>Complete genome sequences of two hemotropic Mycoplasmas, Mycoplasma haemofelis strain Ohio2 and Mycoplasma suis strain Illinois.</title>
        <authorList>
            <person name="Messick J.B."/>
            <person name="Santos A.P."/>
            <person name="Guimaraes A.M."/>
        </authorList>
    </citation>
    <scope>NUCLEOTIDE SEQUENCE [LARGE SCALE GENOMIC DNA]</scope>
    <source>
        <strain evidence="5 6">Ohio2</strain>
    </source>
</reference>
<evidence type="ECO:0000313" key="5">
    <source>
        <dbReference type="EMBL" id="AEG73047.1"/>
    </source>
</evidence>
<dbReference type="AlphaFoldDB" id="F6FIJ9"/>
<keyword evidence="2" id="KW-0680">Restriction system</keyword>
<dbReference type="Pfam" id="PF01420">
    <property type="entry name" value="Methylase_S"/>
    <property type="match status" value="1"/>
</dbReference>
<dbReference type="REBASE" id="36460">
    <property type="entry name" value="S8.MhaO2ORF784P"/>
</dbReference>
<dbReference type="HOGENOM" id="CLU_021095_5_0_14"/>
<sequence length="291" mass="33705">MPLSLSIKTSRHQDEIKRLVRRGILNKSNLKEWLIPVPSLQEQARICQDLDKFPKLYKNEYRVSCLTPESKNSTGLAQVYVGRELSSSFRPFLREAENVKYLKLGEICSIVLNGTRFGFEFYKDSGFPVLKEKNIQHGQIVTEDLSYCDPEKHPKANVIKYGDVVVSSSGRVGINLIDRDFFFISTIYKFVPHTWVLTSRYLYHFLLSHPQKIKGLIKDGRIRKLDLEELIIPVPPLEIQERIANVLDKNRSQVGRIHAVKITNDNPYKKPETSKRKSFLRSLKSLFWQGL</sequence>
<dbReference type="Proteomes" id="UP000007952">
    <property type="component" value="Chromosome"/>
</dbReference>
<dbReference type="KEGG" id="mhf:MHF_0778"/>
<evidence type="ECO:0000259" key="4">
    <source>
        <dbReference type="Pfam" id="PF01420"/>
    </source>
</evidence>
<dbReference type="InterPro" id="IPR000055">
    <property type="entry name" value="Restrct_endonuc_typeI_TRD"/>
</dbReference>
<dbReference type="PANTHER" id="PTHR30408">
    <property type="entry name" value="TYPE-1 RESTRICTION ENZYME ECOKI SPECIFICITY PROTEIN"/>
    <property type="match status" value="1"/>
</dbReference>
<reference key="2">
    <citation type="submission" date="2011-05" db="EMBL/GenBank/DDBJ databases">
        <title>The Genome of Mycoplasma haemofelis Strain Ohio2, a pathogenic hemoplasma of the cat.</title>
        <authorList>
            <person name="Santos A.P."/>
            <person name="Guimaraes A.M.S."/>
            <person name="SanMiguel P.J."/>
            <person name="Martin S.W."/>
            <person name="Messick J.B."/>
        </authorList>
    </citation>
    <scope>NUCLEOTIDE SEQUENCE</scope>
    <source>
        <strain>Ohio2</strain>
    </source>
</reference>
<accession>F6FIJ9</accession>
<evidence type="ECO:0000256" key="2">
    <source>
        <dbReference type="ARBA" id="ARBA00022747"/>
    </source>
</evidence>
<protein>
    <submittedName>
        <fullName evidence="5">Type I restriction enzyme specificity HsdS domain protein</fullName>
        <ecNumber evidence="5">3.1.21.3</ecNumber>
    </submittedName>
</protein>
<gene>
    <name evidence="5" type="ordered locus">MHF_0778</name>
</gene>
<dbReference type="EC" id="3.1.21.3" evidence="5"/>
<organism evidence="5 6">
    <name type="scientific">Mycoplasma haemofelis (strain Ohio2)</name>
    <dbReference type="NCBI Taxonomy" id="859194"/>
    <lineage>
        <taxon>Bacteria</taxon>
        <taxon>Bacillati</taxon>
        <taxon>Mycoplasmatota</taxon>
        <taxon>Mollicutes</taxon>
        <taxon>Mycoplasmataceae</taxon>
        <taxon>Mycoplasma</taxon>
    </lineage>
</organism>
<dbReference type="GO" id="GO:0009307">
    <property type="term" value="P:DNA restriction-modification system"/>
    <property type="evidence" value="ECO:0007669"/>
    <property type="project" value="UniProtKB-KW"/>
</dbReference>
<name>F6FIJ9_MYCHI</name>
<feature type="domain" description="Type I restriction modification DNA specificity" evidence="4">
    <location>
        <begin position="97"/>
        <end position="249"/>
    </location>
</feature>
<dbReference type="STRING" id="859194.MHF_0778"/>
<dbReference type="eggNOG" id="COG0732">
    <property type="taxonomic scope" value="Bacteria"/>
</dbReference>
<dbReference type="SUPFAM" id="SSF116734">
    <property type="entry name" value="DNA methylase specificity domain"/>
    <property type="match status" value="2"/>
</dbReference>
<keyword evidence="3" id="KW-0238">DNA-binding</keyword>
<dbReference type="GO" id="GO:0009035">
    <property type="term" value="F:type I site-specific deoxyribonuclease activity"/>
    <property type="evidence" value="ECO:0007669"/>
    <property type="project" value="UniProtKB-EC"/>
</dbReference>
<proteinExistence type="inferred from homology"/>
<dbReference type="GO" id="GO:0003677">
    <property type="term" value="F:DNA binding"/>
    <property type="evidence" value="ECO:0007669"/>
    <property type="project" value="UniProtKB-KW"/>
</dbReference>
<evidence type="ECO:0000256" key="3">
    <source>
        <dbReference type="ARBA" id="ARBA00023125"/>
    </source>
</evidence>
<keyword evidence="5" id="KW-0378">Hydrolase</keyword>
<evidence type="ECO:0000313" key="6">
    <source>
        <dbReference type="Proteomes" id="UP000007952"/>
    </source>
</evidence>
<dbReference type="EMBL" id="CP002808">
    <property type="protein sequence ID" value="AEG73047.1"/>
    <property type="molecule type" value="Genomic_DNA"/>
</dbReference>
<dbReference type="PANTHER" id="PTHR30408:SF12">
    <property type="entry name" value="TYPE I RESTRICTION ENZYME MJAVIII SPECIFICITY SUBUNIT"/>
    <property type="match status" value="1"/>
</dbReference>
<dbReference type="InterPro" id="IPR044946">
    <property type="entry name" value="Restrct_endonuc_typeI_TRD_sf"/>
</dbReference>
<dbReference type="InterPro" id="IPR052021">
    <property type="entry name" value="Type-I_RS_S_subunit"/>
</dbReference>